<comment type="caution">
    <text evidence="2">The sequence shown here is derived from an EMBL/GenBank/DDBJ whole genome shotgun (WGS) entry which is preliminary data.</text>
</comment>
<dbReference type="OrthoDB" id="7858211at2"/>
<evidence type="ECO:0000313" key="2">
    <source>
        <dbReference type="EMBL" id="PUB19017.1"/>
    </source>
</evidence>
<protein>
    <recommendedName>
        <fullName evidence="1">ABC-type transport auxiliary lipoprotein component domain-containing protein</fullName>
    </recommendedName>
</protein>
<dbReference type="Proteomes" id="UP000244523">
    <property type="component" value="Unassembled WGS sequence"/>
</dbReference>
<dbReference type="PROSITE" id="PS51257">
    <property type="entry name" value="PROKAR_LIPOPROTEIN"/>
    <property type="match status" value="1"/>
</dbReference>
<proteinExistence type="predicted"/>
<organism evidence="2 3">
    <name type="scientific">Yoonia sediminilitoris</name>
    <dbReference type="NCBI Taxonomy" id="1286148"/>
    <lineage>
        <taxon>Bacteria</taxon>
        <taxon>Pseudomonadati</taxon>
        <taxon>Pseudomonadota</taxon>
        <taxon>Alphaproteobacteria</taxon>
        <taxon>Rhodobacterales</taxon>
        <taxon>Paracoccaceae</taxon>
        <taxon>Yoonia</taxon>
    </lineage>
</organism>
<dbReference type="InterPro" id="IPR005586">
    <property type="entry name" value="ABC_trans_aux"/>
</dbReference>
<dbReference type="Pfam" id="PF03886">
    <property type="entry name" value="ABC_trans_aux"/>
    <property type="match status" value="1"/>
</dbReference>
<feature type="domain" description="ABC-type transport auxiliary lipoprotein component" evidence="1">
    <location>
        <begin position="42"/>
        <end position="180"/>
    </location>
</feature>
<evidence type="ECO:0000259" key="1">
    <source>
        <dbReference type="Pfam" id="PF03886"/>
    </source>
</evidence>
<dbReference type="AlphaFoldDB" id="A0A2T6KR40"/>
<dbReference type="RefSeq" id="WP_108384703.1">
    <property type="nucleotide sequence ID" value="NZ_QBUD01000001.1"/>
</dbReference>
<reference evidence="2 3" key="1">
    <citation type="submission" date="2018-04" db="EMBL/GenBank/DDBJ databases">
        <title>Genomic Encyclopedia of Archaeal and Bacterial Type Strains, Phase II (KMG-II): from individual species to whole genera.</title>
        <authorList>
            <person name="Goeker M."/>
        </authorList>
    </citation>
    <scope>NUCLEOTIDE SEQUENCE [LARGE SCALE GENOMIC DNA]</scope>
    <source>
        <strain evidence="2 3">DSM 29955</strain>
    </source>
</reference>
<accession>A0A2T6KR40</accession>
<keyword evidence="3" id="KW-1185">Reference proteome</keyword>
<sequence length="185" mass="19612">MIKRISLLAALAFAACTPEPDRLALAQLDSALELRPLVSSAMVRTVSLPTYAAAEEIAVETGAGLIASNTEVLWADDPQRAMTIAVARNLGDILGIDAGPEPWPFLGLPDVSIDVRVERVLAYADGTFRLSGQFYVGGDGSDFRNQSRAFAISKPMPDLSLPSIATAQAEAVLTLSEEIAKTIGR</sequence>
<dbReference type="SUPFAM" id="SSF159594">
    <property type="entry name" value="XCC0632-like"/>
    <property type="match status" value="1"/>
</dbReference>
<dbReference type="Gene3D" id="3.40.50.10610">
    <property type="entry name" value="ABC-type transport auxiliary lipoprotein component"/>
    <property type="match status" value="1"/>
</dbReference>
<dbReference type="EMBL" id="QBUD01000001">
    <property type="protein sequence ID" value="PUB19017.1"/>
    <property type="molecule type" value="Genomic_DNA"/>
</dbReference>
<name>A0A2T6KR40_9RHOB</name>
<gene>
    <name evidence="2" type="ORF">C8N45_101608</name>
</gene>
<evidence type="ECO:0000313" key="3">
    <source>
        <dbReference type="Proteomes" id="UP000244523"/>
    </source>
</evidence>